<dbReference type="InterPro" id="IPR000917">
    <property type="entry name" value="Sulfatase_N"/>
</dbReference>
<dbReference type="EMBL" id="MQWD01000001">
    <property type="protein sequence ID" value="PAP76004.1"/>
    <property type="molecule type" value="Genomic_DNA"/>
</dbReference>
<dbReference type="PANTHER" id="PTHR42693">
    <property type="entry name" value="ARYLSULFATASE FAMILY MEMBER"/>
    <property type="match status" value="1"/>
</dbReference>
<feature type="signal peptide" evidence="5">
    <location>
        <begin position="1"/>
        <end position="21"/>
    </location>
</feature>
<dbReference type="InterPro" id="IPR017850">
    <property type="entry name" value="Alkaline_phosphatase_core_sf"/>
</dbReference>
<dbReference type="InterPro" id="IPR050738">
    <property type="entry name" value="Sulfatase"/>
</dbReference>
<dbReference type="Gene3D" id="3.30.1120.10">
    <property type="match status" value="1"/>
</dbReference>
<dbReference type="GO" id="GO:0004065">
    <property type="term" value="F:arylsulfatase activity"/>
    <property type="evidence" value="ECO:0007669"/>
    <property type="project" value="TreeGrafter"/>
</dbReference>
<dbReference type="SUPFAM" id="SSF53649">
    <property type="entry name" value="Alkaline phosphatase-like"/>
    <property type="match status" value="1"/>
</dbReference>
<dbReference type="Gene3D" id="3.40.720.10">
    <property type="entry name" value="Alkaline Phosphatase, subunit A"/>
    <property type="match status" value="1"/>
</dbReference>
<evidence type="ECO:0000313" key="7">
    <source>
        <dbReference type="EMBL" id="PAP76004.1"/>
    </source>
</evidence>
<reference evidence="7 8" key="1">
    <citation type="submission" date="2016-11" db="EMBL/GenBank/DDBJ databases">
        <title>Study of marine rhodopsin-containing bacteria.</title>
        <authorList>
            <person name="Yoshizawa S."/>
            <person name="Kumagai Y."/>
            <person name="Kogure K."/>
        </authorList>
    </citation>
    <scope>NUCLEOTIDE SEQUENCE [LARGE SCALE GENOMIC DNA]</scope>
    <source>
        <strain evidence="7 8">SAORIC-28</strain>
    </source>
</reference>
<evidence type="ECO:0000256" key="3">
    <source>
        <dbReference type="ARBA" id="ARBA00022801"/>
    </source>
</evidence>
<name>A0A271IYX2_9BACT</name>
<keyword evidence="5" id="KW-0732">Signal</keyword>
<accession>A0A271IYX2</accession>
<dbReference type="RefSeq" id="WP_095509647.1">
    <property type="nucleotide sequence ID" value="NZ_MQWD01000001.1"/>
</dbReference>
<feature type="domain" description="Sulfatase N-terminal" evidence="6">
    <location>
        <begin position="31"/>
        <end position="327"/>
    </location>
</feature>
<feature type="chain" id="PRO_5011972852" description="Sulfatase N-terminal domain-containing protein" evidence="5">
    <location>
        <begin position="22"/>
        <end position="586"/>
    </location>
</feature>
<comment type="caution">
    <text evidence="7">The sequence shown here is derived from an EMBL/GenBank/DDBJ whole genome shotgun (WGS) entry which is preliminary data.</text>
</comment>
<organism evidence="7 8">
    <name type="scientific">Rubrivirga marina</name>
    <dbReference type="NCBI Taxonomy" id="1196024"/>
    <lineage>
        <taxon>Bacteria</taxon>
        <taxon>Pseudomonadati</taxon>
        <taxon>Rhodothermota</taxon>
        <taxon>Rhodothermia</taxon>
        <taxon>Rhodothermales</taxon>
        <taxon>Rubricoccaceae</taxon>
        <taxon>Rubrivirga</taxon>
    </lineage>
</organism>
<dbReference type="GO" id="GO:0046872">
    <property type="term" value="F:metal ion binding"/>
    <property type="evidence" value="ECO:0007669"/>
    <property type="project" value="UniProtKB-KW"/>
</dbReference>
<keyword evidence="4" id="KW-0106">Calcium</keyword>
<keyword evidence="2" id="KW-0479">Metal-binding</keyword>
<evidence type="ECO:0000256" key="2">
    <source>
        <dbReference type="ARBA" id="ARBA00022723"/>
    </source>
</evidence>
<keyword evidence="8" id="KW-1185">Reference proteome</keyword>
<evidence type="ECO:0000256" key="1">
    <source>
        <dbReference type="ARBA" id="ARBA00008779"/>
    </source>
</evidence>
<dbReference type="InterPro" id="IPR024607">
    <property type="entry name" value="Sulfatase_CS"/>
</dbReference>
<gene>
    <name evidence="7" type="ORF">BSZ37_05885</name>
</gene>
<dbReference type="OrthoDB" id="9764377at2"/>
<evidence type="ECO:0000313" key="8">
    <source>
        <dbReference type="Proteomes" id="UP000216339"/>
    </source>
</evidence>
<protein>
    <recommendedName>
        <fullName evidence="6">Sulfatase N-terminal domain-containing protein</fullName>
    </recommendedName>
</protein>
<dbReference type="PROSITE" id="PS00523">
    <property type="entry name" value="SULFATASE_1"/>
    <property type="match status" value="1"/>
</dbReference>
<evidence type="ECO:0000259" key="6">
    <source>
        <dbReference type="Pfam" id="PF00884"/>
    </source>
</evidence>
<proteinExistence type="inferred from homology"/>
<dbReference type="Proteomes" id="UP000216339">
    <property type="component" value="Unassembled WGS sequence"/>
</dbReference>
<sequence length="586" mass="62973">MPIAPPARAALCLLAMGLVLAGAVRGQETRPNVLLVMTDDQGWGDVRSHGNPLLDTPVMDRLAREGARFERFYVSPVCAPSRASLLTGRYSLRTGTQWVTYGLETMRPEEVTIAEVFGAAGYATGLFGKWHNGSHYPSDPLGQGFDTFVGFSAGHWNNYVDAPLVANGREVETRGFITDVLTDSALAFVERNRDRPFLAYVPYNAPHSPFQVPDAYFDRYKARGFDDRTAAVYGMVENVDDNLGRLLDRIEALGLAERTVVVFLTDNGPNGDRFNGHMRGFKASVHEGGSRVPLFVRWPGRIEAGATVPELAAHIDLLPTLADLAGVPLPAGLVLDGVSLAPALLGTGPAPTGRTLFTHHSRGADLEPYPGAVRTDRWRLVREGAGWELFDMAADPSEAVDVAAHHPDVARRLAAAYDAWFADVTRGLDAPRRIPVGFPEAPVVTLPAVESTQAGGVRYAGESGWANDWLTGWGADGDRAAWALDVVEAGVYRVVLDVTAPAPGVRLRVASGAATTEAVVDRAFDPPFLPSPDRVPRGEVYAKPWMPLDAGTLRLGAGPARLAVDLVAAPGPDALDLHAVTLHRVR</sequence>
<dbReference type="AlphaFoldDB" id="A0A271IYX2"/>
<evidence type="ECO:0000256" key="5">
    <source>
        <dbReference type="SAM" id="SignalP"/>
    </source>
</evidence>
<dbReference type="CDD" id="cd16146">
    <property type="entry name" value="ARS_like"/>
    <property type="match status" value="1"/>
</dbReference>
<dbReference type="PANTHER" id="PTHR42693:SF53">
    <property type="entry name" value="ENDO-4-O-SULFATASE"/>
    <property type="match status" value="1"/>
</dbReference>
<comment type="similarity">
    <text evidence="1">Belongs to the sulfatase family.</text>
</comment>
<evidence type="ECO:0000256" key="4">
    <source>
        <dbReference type="ARBA" id="ARBA00022837"/>
    </source>
</evidence>
<dbReference type="Pfam" id="PF00884">
    <property type="entry name" value="Sulfatase"/>
    <property type="match status" value="1"/>
</dbReference>
<keyword evidence="3" id="KW-0378">Hydrolase</keyword>